<evidence type="ECO:0000313" key="3">
    <source>
        <dbReference type="EMBL" id="MBO8184688.1"/>
    </source>
</evidence>
<keyword evidence="1" id="KW-0472">Membrane</keyword>
<dbReference type="EMBL" id="JAFFZN010000003">
    <property type="protein sequence ID" value="MBO8184688.1"/>
    <property type="molecule type" value="Genomic_DNA"/>
</dbReference>
<protein>
    <submittedName>
        <fullName evidence="3">DUF4129 domain-containing protein</fullName>
    </submittedName>
</protein>
<gene>
    <name evidence="3" type="ORF">JW592_04235</name>
</gene>
<organism evidence="3 4">
    <name type="scientific">Streptomyces spirodelae</name>
    <dbReference type="NCBI Taxonomy" id="2812904"/>
    <lineage>
        <taxon>Bacteria</taxon>
        <taxon>Bacillati</taxon>
        <taxon>Actinomycetota</taxon>
        <taxon>Actinomycetes</taxon>
        <taxon>Kitasatosporales</taxon>
        <taxon>Streptomycetaceae</taxon>
        <taxon>Streptomyces</taxon>
    </lineage>
</organism>
<proteinExistence type="predicted"/>
<keyword evidence="1" id="KW-0812">Transmembrane</keyword>
<comment type="caution">
    <text evidence="3">The sequence shown here is derived from an EMBL/GenBank/DDBJ whole genome shotgun (WGS) entry which is preliminary data.</text>
</comment>
<keyword evidence="1" id="KW-1133">Transmembrane helix</keyword>
<name>A0ABS3WNI7_9ACTN</name>
<feature type="transmembrane region" description="Helical" evidence="1">
    <location>
        <begin position="81"/>
        <end position="100"/>
    </location>
</feature>
<sequence>MPGGHVGALARHTAALHRAATGEGNGAPVTTPRLPALHDAERELSRPEYHEHDPSFLQRALDWLWDRLTDLLSTATGVAPGGWVGLTALALLLVLLLIALRVRLGKLRPAPTTGTTPLFTNRPANAAGHRAAAEAHAAAGHWSAAVQERMRALVRSLEERALLDPRPGRTADEAAAEAGTVLTGYTDQPRAAARSFDEVTYAGRAADQTAYTLLRDLDHTLLHTIPAQPTALASPGPADRGGPA</sequence>
<evidence type="ECO:0000256" key="1">
    <source>
        <dbReference type="SAM" id="Phobius"/>
    </source>
</evidence>
<feature type="domain" description="Protein-glutamine gamma-glutamyltransferase-like C-terminal" evidence="2">
    <location>
        <begin position="149"/>
        <end position="218"/>
    </location>
</feature>
<evidence type="ECO:0000313" key="4">
    <source>
        <dbReference type="Proteomes" id="UP001518976"/>
    </source>
</evidence>
<evidence type="ECO:0000259" key="2">
    <source>
        <dbReference type="Pfam" id="PF13559"/>
    </source>
</evidence>
<dbReference type="InterPro" id="IPR025403">
    <property type="entry name" value="TgpA-like_C"/>
</dbReference>
<reference evidence="3 4" key="1">
    <citation type="submission" date="2021-02" db="EMBL/GenBank/DDBJ databases">
        <title>Streptomyces spirodelae sp. nov., isolated from duckweed.</title>
        <authorList>
            <person name="Saimee Y."/>
            <person name="Duangmal K."/>
        </authorList>
    </citation>
    <scope>NUCLEOTIDE SEQUENCE [LARGE SCALE GENOMIC DNA]</scope>
    <source>
        <strain evidence="3 4">DW4-2</strain>
    </source>
</reference>
<keyword evidence="4" id="KW-1185">Reference proteome</keyword>
<accession>A0ABS3WNI7</accession>
<dbReference type="RefSeq" id="WP_209263514.1">
    <property type="nucleotide sequence ID" value="NZ_JAFFZN010000003.1"/>
</dbReference>
<dbReference type="Proteomes" id="UP001518976">
    <property type="component" value="Unassembled WGS sequence"/>
</dbReference>
<dbReference type="Pfam" id="PF13559">
    <property type="entry name" value="DUF4129"/>
    <property type="match status" value="1"/>
</dbReference>